<dbReference type="Proteomes" id="UP001142393">
    <property type="component" value="Unassembled WGS sequence"/>
</dbReference>
<accession>A0A9W8P0K2</accession>
<name>A0A9W8P0K2_9AGAR</name>
<keyword evidence="2" id="KW-1185">Reference proteome</keyword>
<dbReference type="Pfam" id="PF18759">
    <property type="entry name" value="Plavaka"/>
    <property type="match status" value="1"/>
</dbReference>
<comment type="caution">
    <text evidence="1">The sequence shown here is derived from an EMBL/GenBank/DDBJ whole genome shotgun (WGS) entry which is preliminary data.</text>
</comment>
<gene>
    <name evidence="1" type="ORF">DFH05DRAFT_1535542</name>
</gene>
<proteinExistence type="predicted"/>
<evidence type="ECO:0000313" key="1">
    <source>
        <dbReference type="EMBL" id="KAJ3744256.1"/>
    </source>
</evidence>
<sequence length="809" mass="92414">MSRLSHVIRDELKGADVLGPFANGEEWELAKWSIKNVGHNATESFLKLPIIKRRVDPDFKTKDQFLDRIDELPSGVEWQRRVLSLIGDLKDEDGNPLTEDLKLWFRDPVECVHELMGNPVFRKVMKYSPVKLFNDAEERSESIDEMWTAQWWWELQKVLPPGATISPIILSSDKTKLSQFKGDKTAWPVYLTIGNIAKDVRRQASYLPVGKFNCFSEKMRSVARYRTFHQCMTMLTSSLVEPGQKGITMTCADSFVRRVFPILAAYCLVACCMENQCPICNHEDAGIRTHTETELLLDRNKDGWRDVEFEALGIHPVHEPFWSKLPYSNIFQSFTPDLLHQLHKGVFKDHLVKWITEIIGTKELDERYKSMTNDSDIRHFKNGISSVSQWTGAEYKAMQKVFVGLIAGSVSDNVMICVRAALDFIYYSSLHCHSTDTLTALQNALNDFHAHKQIFIDLEARKATHFNIPKLHAMKHYVALIRHFGSADGFNTESPERLHIDYAKNAYRASNKKDYVIQMTRWLQRQEAVDRFTLFLDWTENGEYKADGASEHGMGRELMDDTGDITVAVTSIDLDVDITSLLRNVSAAKIIQQHQTSYFLEALDVFLTAHGGVIKPLAHNGFDLFKTITLTLPRISFASCTSDRLKNIIRASPPVLPTPNPQKSGESAHMDFALISTNERNESTEGTALEGLRVALVCVLFKLPAVYRVQVAHPLAYIEWYTPFSNPNPHSGLYTLKPSKRNRHPCGEIIPVTRIVRNAHLIPYFGCEKDRSWTSENVREKCKVFSFNPYRDLHIFTQFKGGHAHFKIK</sequence>
<dbReference type="InterPro" id="IPR041078">
    <property type="entry name" value="Plavaka"/>
</dbReference>
<evidence type="ECO:0000313" key="2">
    <source>
        <dbReference type="Proteomes" id="UP001142393"/>
    </source>
</evidence>
<protein>
    <submittedName>
        <fullName evidence="1">Uncharacterized protein</fullName>
    </submittedName>
</protein>
<reference evidence="1 2" key="1">
    <citation type="journal article" date="2023" name="Proc. Natl. Acad. Sci. U.S.A.">
        <title>A global phylogenomic analysis of the shiitake genus Lentinula.</title>
        <authorList>
            <person name="Sierra-Patev S."/>
            <person name="Min B."/>
            <person name="Naranjo-Ortiz M."/>
            <person name="Looney B."/>
            <person name="Konkel Z."/>
            <person name="Slot J.C."/>
            <person name="Sakamoto Y."/>
            <person name="Steenwyk J.L."/>
            <person name="Rokas A."/>
            <person name="Carro J."/>
            <person name="Camarero S."/>
            <person name="Ferreira P."/>
            <person name="Molpeceres G."/>
            <person name="Ruiz-Duenas F.J."/>
            <person name="Serrano A."/>
            <person name="Henrissat B."/>
            <person name="Drula E."/>
            <person name="Hughes K.W."/>
            <person name="Mata J.L."/>
            <person name="Ishikawa N.K."/>
            <person name="Vargas-Isla R."/>
            <person name="Ushijima S."/>
            <person name="Smith C.A."/>
            <person name="Donoghue J."/>
            <person name="Ahrendt S."/>
            <person name="Andreopoulos W."/>
            <person name="He G."/>
            <person name="LaButti K."/>
            <person name="Lipzen A."/>
            <person name="Ng V."/>
            <person name="Riley R."/>
            <person name="Sandor L."/>
            <person name="Barry K."/>
            <person name="Martinez A.T."/>
            <person name="Xiao Y."/>
            <person name="Gibbons J.G."/>
            <person name="Terashima K."/>
            <person name="Grigoriev I.V."/>
            <person name="Hibbett D."/>
        </authorList>
    </citation>
    <scope>NUCLEOTIDE SEQUENCE [LARGE SCALE GENOMIC DNA]</scope>
    <source>
        <strain evidence="1 2">TFB7810</strain>
    </source>
</reference>
<organism evidence="1 2">
    <name type="scientific">Lentinula detonsa</name>
    <dbReference type="NCBI Taxonomy" id="2804962"/>
    <lineage>
        <taxon>Eukaryota</taxon>
        <taxon>Fungi</taxon>
        <taxon>Dikarya</taxon>
        <taxon>Basidiomycota</taxon>
        <taxon>Agaricomycotina</taxon>
        <taxon>Agaricomycetes</taxon>
        <taxon>Agaricomycetidae</taxon>
        <taxon>Agaricales</taxon>
        <taxon>Marasmiineae</taxon>
        <taxon>Omphalotaceae</taxon>
        <taxon>Lentinula</taxon>
    </lineage>
</organism>
<dbReference type="EMBL" id="JANVFU010000007">
    <property type="protein sequence ID" value="KAJ3744256.1"/>
    <property type="molecule type" value="Genomic_DNA"/>
</dbReference>
<dbReference type="AlphaFoldDB" id="A0A9W8P0K2"/>